<accession>A0A9J6AQL5</accession>
<evidence type="ECO:0000313" key="1">
    <source>
        <dbReference type="EMBL" id="KAG5626601.1"/>
    </source>
</evidence>
<feature type="non-terminal residue" evidence="1">
    <location>
        <position position="1"/>
    </location>
</feature>
<comment type="caution">
    <text evidence="1">The sequence shown here is derived from an EMBL/GenBank/DDBJ whole genome shotgun (WGS) entry which is preliminary data.</text>
</comment>
<evidence type="ECO:0000313" key="2">
    <source>
        <dbReference type="Proteomes" id="UP000824120"/>
    </source>
</evidence>
<protein>
    <submittedName>
        <fullName evidence="1">Uncharacterized protein</fullName>
    </submittedName>
</protein>
<sequence>ENANIEKERNNNMNIKKNSARVPLFFNSPLSPLPSLPWNQSWCEENKSEKYSAAISPSSTFPCIRHDVRRAPQTAAFGSIGID</sequence>
<dbReference type="AlphaFoldDB" id="A0A9J6AQL5"/>
<dbReference type="EMBL" id="JACXVP010000002">
    <property type="protein sequence ID" value="KAG5626601.1"/>
    <property type="molecule type" value="Genomic_DNA"/>
</dbReference>
<gene>
    <name evidence="1" type="ORF">H5410_011819</name>
</gene>
<dbReference type="Proteomes" id="UP000824120">
    <property type="component" value="Chromosome 2"/>
</dbReference>
<organism evidence="1 2">
    <name type="scientific">Solanum commersonii</name>
    <name type="common">Commerson's wild potato</name>
    <name type="synonym">Commerson's nightshade</name>
    <dbReference type="NCBI Taxonomy" id="4109"/>
    <lineage>
        <taxon>Eukaryota</taxon>
        <taxon>Viridiplantae</taxon>
        <taxon>Streptophyta</taxon>
        <taxon>Embryophyta</taxon>
        <taxon>Tracheophyta</taxon>
        <taxon>Spermatophyta</taxon>
        <taxon>Magnoliopsida</taxon>
        <taxon>eudicotyledons</taxon>
        <taxon>Gunneridae</taxon>
        <taxon>Pentapetalae</taxon>
        <taxon>asterids</taxon>
        <taxon>lamiids</taxon>
        <taxon>Solanales</taxon>
        <taxon>Solanaceae</taxon>
        <taxon>Solanoideae</taxon>
        <taxon>Solaneae</taxon>
        <taxon>Solanum</taxon>
    </lineage>
</organism>
<name>A0A9J6AQL5_SOLCO</name>
<reference evidence="1 2" key="1">
    <citation type="submission" date="2020-09" db="EMBL/GenBank/DDBJ databases">
        <title>De no assembly of potato wild relative species, Solanum commersonii.</title>
        <authorList>
            <person name="Cho K."/>
        </authorList>
    </citation>
    <scope>NUCLEOTIDE SEQUENCE [LARGE SCALE GENOMIC DNA]</scope>
    <source>
        <strain evidence="1">LZ3.2</strain>
        <tissue evidence="1">Leaf</tissue>
    </source>
</reference>
<keyword evidence="2" id="KW-1185">Reference proteome</keyword>
<proteinExistence type="predicted"/>